<organism evidence="5 6">
    <name type="scientific">Epicoccum nigrum</name>
    <name type="common">Soil fungus</name>
    <name type="synonym">Epicoccum purpurascens</name>
    <dbReference type="NCBI Taxonomy" id="105696"/>
    <lineage>
        <taxon>Eukaryota</taxon>
        <taxon>Fungi</taxon>
        <taxon>Dikarya</taxon>
        <taxon>Ascomycota</taxon>
        <taxon>Pezizomycotina</taxon>
        <taxon>Dothideomycetes</taxon>
        <taxon>Pleosporomycetidae</taxon>
        <taxon>Pleosporales</taxon>
        <taxon>Pleosporineae</taxon>
        <taxon>Didymellaceae</taxon>
        <taxon>Epicoccum</taxon>
    </lineage>
</organism>
<dbReference type="PANTHER" id="PTHR33946:SF4">
    <property type="entry name" value="COAGULATION FACTOR XI"/>
    <property type="match status" value="1"/>
</dbReference>
<dbReference type="InterPro" id="IPR003609">
    <property type="entry name" value="Pan_app"/>
</dbReference>
<dbReference type="Proteomes" id="UP000193240">
    <property type="component" value="Unassembled WGS sequence"/>
</dbReference>
<feature type="region of interest" description="Disordered" evidence="1">
    <location>
        <begin position="1396"/>
        <end position="1474"/>
    </location>
</feature>
<feature type="chain" id="PRO_5013322492" description="Apple domain-containing protein" evidence="2">
    <location>
        <begin position="22"/>
        <end position="1663"/>
    </location>
</feature>
<dbReference type="EMBL" id="KZ107841">
    <property type="protein sequence ID" value="OSS50705.1"/>
    <property type="molecule type" value="Genomic_DNA"/>
</dbReference>
<feature type="compositionally biased region" description="Low complexity" evidence="1">
    <location>
        <begin position="231"/>
        <end position="258"/>
    </location>
</feature>
<protein>
    <recommendedName>
        <fullName evidence="7">Apple domain-containing protein</fullName>
    </recommendedName>
</protein>
<dbReference type="Pfam" id="PF14295">
    <property type="entry name" value="PAN_4"/>
    <property type="match status" value="5"/>
</dbReference>
<dbReference type="Gene3D" id="3.50.4.10">
    <property type="entry name" value="Hepatocyte Growth Factor"/>
    <property type="match status" value="1"/>
</dbReference>
<feature type="domain" description="Apple" evidence="3">
    <location>
        <begin position="1045"/>
        <end position="1085"/>
    </location>
</feature>
<accession>A0A1Y2M3K0</accession>
<evidence type="ECO:0000259" key="4">
    <source>
        <dbReference type="Pfam" id="PF22974"/>
    </source>
</evidence>
<keyword evidence="2" id="KW-0732">Signal</keyword>
<keyword evidence="6" id="KW-1185">Reference proteome</keyword>
<evidence type="ECO:0000256" key="2">
    <source>
        <dbReference type="SAM" id="SignalP"/>
    </source>
</evidence>
<reference evidence="5 6" key="1">
    <citation type="journal article" date="2017" name="Genome Announc.">
        <title>Genome sequence of the saprophytic ascomycete Epicoccum nigrum ICMP 19927 strain isolated from New Zealand.</title>
        <authorList>
            <person name="Fokin M."/>
            <person name="Fleetwood D."/>
            <person name="Weir B.S."/>
            <person name="Villas-Boas S.G."/>
        </authorList>
    </citation>
    <scope>NUCLEOTIDE SEQUENCE [LARGE SCALE GENOMIC DNA]</scope>
    <source>
        <strain evidence="5 6">ICMP 19927</strain>
    </source>
</reference>
<feature type="domain" description="Apple" evidence="3">
    <location>
        <begin position="1141"/>
        <end position="1186"/>
    </location>
</feature>
<dbReference type="OMA" id="PWGDGFK"/>
<evidence type="ECO:0000313" key="6">
    <source>
        <dbReference type="Proteomes" id="UP000193240"/>
    </source>
</evidence>
<feature type="domain" description="Apple" evidence="3">
    <location>
        <begin position="284"/>
        <end position="325"/>
    </location>
</feature>
<name>A0A1Y2M3K0_EPING</name>
<feature type="region of interest" description="Disordered" evidence="1">
    <location>
        <begin position="230"/>
        <end position="258"/>
    </location>
</feature>
<sequence length="1663" mass="176916">MASFLLKPTLIFGLLVTRSLAVPAPSSEKSYVAKRATDVLSCWDNASNGQTFVAKNGEWEVVCGKDYVGGDMGASWPASFEECINDCDTTQDCVDVSFVWPNACYKKNKLNSAVDNGSVWTARKKIATSSGSANTDTKAPATKDVTCQDKASDGLKYISKKGTFLIECGFDHYGGDMGSSSTDTFAACIEDCSSTAGCVDVSYVFGACYKKSTLNEGGPAGHVWSARLVPDETGSTEPSSTTTGTTTTSTDSTTATAAPITCPASNGMTPSIASGGTYEITCGTDYGGGDFKSLDVKSFELCLEACDQNDACQAVAYVAPSCYLKNEVNKGSVAAHVWGAIVKTAAKDAFAFPTIADKELEAGATESVMAEVMTLPSPPLATLGPVSPPGIDMGGLGVLTPEEKTELWFGGSADEMKDDESGAVTVRITVDYKYPSIVLDHSVYIKNVNCAAGSLQAKFDNLLAFSHAADAWPAKAPLLFVTSAQSCGNGEQNSFWLAQSVTFDHNANTFSASGKAVQLADIYNQMDIDFGKIELQNSTTNGTASSNEDALSCGKPESPFLDDLPAVACGVSFDKSLDEQLGYYAASGDDEEHVLASAGMDLSDDTSAVAKRELAKRGWFSKIVKAVAQKVVQVVKQTVVAVVQHVAQVVVTVAKAAATVAVAVVKATVSVGIALAVNAVQLVKFAVTGNYDNSLTLPIDLTGTSLSKTTPWEGTTGFKFYDYRPEREGKKWKESKINLERVATEFKLLPGEKDPEPGVELWCVDCGVKGKFVAKGSLSATPLSGLKKAQVGVSGNMYVGAFLGVNAFTKYEKTIRKDLFVKGLPGWEIPHIVSLGPRVILGAQATFSIEAEGQLLTGASLNWPAFEATLDFVDSQKSTQSGWTPQVTRKFDAHGELTATAALGLPVTLSFGINILDGIFEKAVNLTDIPAITAEAKLEFDLGTSKNQFGGDDCQGIAWDIALTNEVRLDVPKSEGWKLYSWKQQDPLAKGCIGRTRPEAPTSTAPVTSATPTPTPALECPAAEGKTLVGTGANRNQYTVACNKDAQNSDLGSVTLDDFNKCINYCDTLPTCVGVAWGPSSKTCWPKYAFATQSVASNPQDPRHVAFKPRPAGLLCPEADGKKFTDSGANKNEYSISCYKNAPGADITWGWEDSFDSCMNWCGTNSQCVGVVYAPMRDDGVNCWLKNGYPNLTPNDSPSTDPIHSAMTVPSLSIVSMFYADRDITSYAKGNVARGSQLVIDTNNIVGWANGDPWPGTQKSISLLFTYGKEMRTFVVAGGTGTYVLNPGPASSQPYVQVVPNYESMSGVSNINIVAVVYGRNQITSRSVYQNMYNAIRNAGGRWQYTNENFQWDTWSGVQKTGVIWYRNTDTGYFIANPARESNYNFFRDARFSKRQDALQSDETESKSEADQTNTGVPASPAQNTPDIAPTSTPAAESAATASETAIATSATESVSETPSATSSETSATASATSSAFPQLIVSNSTANATSNTTDVNFVDFSIVDTTNSLKLNPGKDGNLFLSLVGDSTDISNLTSGTFTGDSASKTIMGDSTERFLHYYPSTLASSGASRLRLAAWDKLPQGAKLITLSQIEVEGEKMMLAIDTKGDYLWPFVCGIKSQLNKIFLVKDPNTGGAALQKENMKFTVTGGEAYNCEPVALMVKA</sequence>
<feature type="signal peptide" evidence="2">
    <location>
        <begin position="1"/>
        <end position="21"/>
    </location>
</feature>
<dbReference type="STRING" id="105696.A0A1Y2M3K0"/>
<feature type="domain" description="Apple" evidence="3">
    <location>
        <begin position="66"/>
        <end position="107"/>
    </location>
</feature>
<feature type="domain" description="DUF7029" evidence="4">
    <location>
        <begin position="430"/>
        <end position="527"/>
    </location>
</feature>
<dbReference type="PANTHER" id="PTHR33946">
    <property type="match status" value="1"/>
</dbReference>
<feature type="domain" description="Apple" evidence="3">
    <location>
        <begin position="170"/>
        <end position="210"/>
    </location>
</feature>
<evidence type="ECO:0000313" key="5">
    <source>
        <dbReference type="EMBL" id="OSS50705.1"/>
    </source>
</evidence>
<feature type="compositionally biased region" description="Polar residues" evidence="1">
    <location>
        <begin position="1411"/>
        <end position="1426"/>
    </location>
</feature>
<gene>
    <name evidence="5" type="ORF">B5807_04202</name>
</gene>
<evidence type="ECO:0000256" key="1">
    <source>
        <dbReference type="SAM" id="MobiDB-lite"/>
    </source>
</evidence>
<evidence type="ECO:0008006" key="7">
    <source>
        <dbReference type="Google" id="ProtNLM"/>
    </source>
</evidence>
<dbReference type="InterPro" id="IPR054293">
    <property type="entry name" value="DUF7029"/>
</dbReference>
<dbReference type="Pfam" id="PF22974">
    <property type="entry name" value="DUF7029"/>
    <property type="match status" value="1"/>
</dbReference>
<proteinExistence type="predicted"/>
<feature type="compositionally biased region" description="Low complexity" evidence="1">
    <location>
        <begin position="999"/>
        <end position="1012"/>
    </location>
</feature>
<evidence type="ECO:0000259" key="3">
    <source>
        <dbReference type="Pfam" id="PF14295"/>
    </source>
</evidence>
<feature type="compositionally biased region" description="Low complexity" evidence="1">
    <location>
        <begin position="1429"/>
        <end position="1474"/>
    </location>
</feature>
<dbReference type="InParanoid" id="A0A1Y2M3K0"/>
<feature type="region of interest" description="Disordered" evidence="1">
    <location>
        <begin position="995"/>
        <end position="1016"/>
    </location>
</feature>